<keyword evidence="7" id="KW-1185">Reference proteome</keyword>
<dbReference type="SMART" id="SM00420">
    <property type="entry name" value="HTH_DEOR"/>
    <property type="match status" value="1"/>
</dbReference>
<keyword evidence="1" id="KW-0805">Transcription regulation</keyword>
<dbReference type="PRINTS" id="PR00037">
    <property type="entry name" value="HTHLACR"/>
</dbReference>
<dbReference type="InterPro" id="IPR050313">
    <property type="entry name" value="Carb_Metab_HTH_regulators"/>
</dbReference>
<reference evidence="6 7" key="1">
    <citation type="submission" date="2018-10" db="EMBL/GenBank/DDBJ databases">
        <title>Phylogenomics of Brevibacillus.</title>
        <authorList>
            <person name="Dunlap C."/>
        </authorList>
    </citation>
    <scope>NUCLEOTIDE SEQUENCE [LARGE SCALE GENOMIC DNA]</scope>
    <source>
        <strain evidence="6 7">JCM 15716</strain>
    </source>
</reference>
<sequence length="262" mass="29603">MDSTTQSLLFPAERQKGIYQHLQKNSSAKVNELAQLFNVSEMTIRRDLEELERKEMVKRTHGGALIIEETGRDLNVEERKTKQLEEKRIIAEKARSFIQEGDILALDASTTVAELAKLLYDIPNLTVVTNSLLVANAVHLYPNVTLIMCGGIMRQEATSFVGPLAESFLQNFHFTKTFFSSNAIHPVNGITDTNMFEISMKRVMISRSKEAIALLDSSKYNKVAFSNVCPFDQVSTIITDGRLSQEIREPFLDREIPIIFTD</sequence>
<dbReference type="EMBL" id="RHHQ01000007">
    <property type="protein sequence ID" value="RNB90346.1"/>
    <property type="molecule type" value="Genomic_DNA"/>
</dbReference>
<dbReference type="PROSITE" id="PS00894">
    <property type="entry name" value="HTH_DEOR_1"/>
    <property type="match status" value="1"/>
</dbReference>
<comment type="caution">
    <text evidence="6">The sequence shown here is derived from an EMBL/GenBank/DDBJ whole genome shotgun (WGS) entry which is preliminary data.</text>
</comment>
<dbReference type="AlphaFoldDB" id="A0A3M8DQD3"/>
<dbReference type="Pfam" id="PF00455">
    <property type="entry name" value="DeoRC"/>
    <property type="match status" value="1"/>
</dbReference>
<keyword evidence="4" id="KW-0175">Coiled coil</keyword>
<feature type="coiled-coil region" evidence="4">
    <location>
        <begin position="67"/>
        <end position="94"/>
    </location>
</feature>
<dbReference type="GO" id="GO:0003700">
    <property type="term" value="F:DNA-binding transcription factor activity"/>
    <property type="evidence" value="ECO:0007669"/>
    <property type="project" value="InterPro"/>
</dbReference>
<dbReference type="InterPro" id="IPR014036">
    <property type="entry name" value="DeoR-like_C"/>
</dbReference>
<dbReference type="Pfam" id="PF08220">
    <property type="entry name" value="HTH_DeoR"/>
    <property type="match status" value="1"/>
</dbReference>
<evidence type="ECO:0000256" key="2">
    <source>
        <dbReference type="ARBA" id="ARBA00023125"/>
    </source>
</evidence>
<dbReference type="InterPro" id="IPR037171">
    <property type="entry name" value="NagB/RpiA_transferase-like"/>
</dbReference>
<evidence type="ECO:0000259" key="5">
    <source>
        <dbReference type="PROSITE" id="PS51000"/>
    </source>
</evidence>
<dbReference type="Gene3D" id="1.10.10.10">
    <property type="entry name" value="Winged helix-like DNA-binding domain superfamily/Winged helix DNA-binding domain"/>
    <property type="match status" value="1"/>
</dbReference>
<dbReference type="RefSeq" id="WP_122917274.1">
    <property type="nucleotide sequence ID" value="NZ_RHHQ01000007.1"/>
</dbReference>
<dbReference type="PROSITE" id="PS51000">
    <property type="entry name" value="HTH_DEOR_2"/>
    <property type="match status" value="1"/>
</dbReference>
<protein>
    <submittedName>
        <fullName evidence="6">DeoR/GlpR transcriptional regulator</fullName>
    </submittedName>
</protein>
<dbReference type="OrthoDB" id="9797223at2"/>
<gene>
    <name evidence="6" type="ORF">EDM56_07475</name>
</gene>
<feature type="domain" description="HTH deoR-type" evidence="5">
    <location>
        <begin position="11"/>
        <end position="66"/>
    </location>
</feature>
<dbReference type="InterPro" id="IPR036390">
    <property type="entry name" value="WH_DNA-bd_sf"/>
</dbReference>
<dbReference type="InterPro" id="IPR036388">
    <property type="entry name" value="WH-like_DNA-bd_sf"/>
</dbReference>
<organism evidence="6 7">
    <name type="scientific">Brevibacillus fluminis</name>
    <dbReference type="NCBI Taxonomy" id="511487"/>
    <lineage>
        <taxon>Bacteria</taxon>
        <taxon>Bacillati</taxon>
        <taxon>Bacillota</taxon>
        <taxon>Bacilli</taxon>
        <taxon>Bacillales</taxon>
        <taxon>Paenibacillaceae</taxon>
        <taxon>Brevibacillus</taxon>
    </lineage>
</organism>
<keyword evidence="2" id="KW-0238">DNA-binding</keyword>
<dbReference type="PANTHER" id="PTHR30363">
    <property type="entry name" value="HTH-TYPE TRANSCRIPTIONAL REGULATOR SRLR-RELATED"/>
    <property type="match status" value="1"/>
</dbReference>
<dbReference type="PANTHER" id="PTHR30363:SF44">
    <property type="entry name" value="AGA OPERON TRANSCRIPTIONAL REPRESSOR-RELATED"/>
    <property type="match status" value="1"/>
</dbReference>
<name>A0A3M8DQD3_9BACL</name>
<dbReference type="SUPFAM" id="SSF100950">
    <property type="entry name" value="NagB/RpiA/CoA transferase-like"/>
    <property type="match status" value="1"/>
</dbReference>
<accession>A0A3M8DQD3</accession>
<evidence type="ECO:0000313" key="6">
    <source>
        <dbReference type="EMBL" id="RNB90346.1"/>
    </source>
</evidence>
<dbReference type="Proteomes" id="UP000271031">
    <property type="component" value="Unassembled WGS sequence"/>
</dbReference>
<keyword evidence="3" id="KW-0804">Transcription</keyword>
<evidence type="ECO:0000256" key="3">
    <source>
        <dbReference type="ARBA" id="ARBA00023163"/>
    </source>
</evidence>
<proteinExistence type="predicted"/>
<evidence type="ECO:0000256" key="4">
    <source>
        <dbReference type="SAM" id="Coils"/>
    </source>
</evidence>
<dbReference type="SMART" id="SM01134">
    <property type="entry name" value="DeoRC"/>
    <property type="match status" value="1"/>
</dbReference>
<dbReference type="InterPro" id="IPR001034">
    <property type="entry name" value="DeoR_HTH"/>
</dbReference>
<dbReference type="GO" id="GO:0003677">
    <property type="term" value="F:DNA binding"/>
    <property type="evidence" value="ECO:0007669"/>
    <property type="project" value="UniProtKB-KW"/>
</dbReference>
<dbReference type="SUPFAM" id="SSF46785">
    <property type="entry name" value="Winged helix' DNA-binding domain"/>
    <property type="match status" value="1"/>
</dbReference>
<evidence type="ECO:0000313" key="7">
    <source>
        <dbReference type="Proteomes" id="UP000271031"/>
    </source>
</evidence>
<evidence type="ECO:0000256" key="1">
    <source>
        <dbReference type="ARBA" id="ARBA00023015"/>
    </source>
</evidence>
<dbReference type="InterPro" id="IPR018356">
    <property type="entry name" value="Tscrpt_reg_HTH_DeoR_CS"/>
</dbReference>